<feature type="transmembrane region" description="Helical" evidence="1">
    <location>
        <begin position="132"/>
        <end position="152"/>
    </location>
</feature>
<protein>
    <submittedName>
        <fullName evidence="2">Uncharacterized protein</fullName>
    </submittedName>
</protein>
<sequence>MAGEPFPDPLAPGDMHNRQGITLGLFWKALCDYDLWPAYLIGFTWGTPFQPVAAYLTLFETNLLVIPDLALPLLIALEVIPGNSSPWVKYALSILMVGFPYTYAIIVASVSRNAGSIYRDDDKPNYRRGNKILLGFVAWNFALIIGTKYYYVWRNYTREKKWSVMTQEEKDTYLETTTDEGNKR</sequence>
<evidence type="ECO:0000313" key="2">
    <source>
        <dbReference type="EMBL" id="OAF60975.1"/>
    </source>
</evidence>
<feature type="transmembrane region" description="Helical" evidence="1">
    <location>
        <begin position="87"/>
        <end position="111"/>
    </location>
</feature>
<reference evidence="2" key="1">
    <citation type="submission" date="2016-03" db="EMBL/GenBank/DDBJ databases">
        <title>Updated assembly of Pseudogymnoascus destructans, the fungus causing white-nose syndrome of bats.</title>
        <authorList>
            <person name="Palmer J.M."/>
            <person name="Drees K.P."/>
            <person name="Foster J.T."/>
            <person name="Lindner D.L."/>
        </authorList>
    </citation>
    <scope>NUCLEOTIDE SEQUENCE [LARGE SCALE GENOMIC DNA]</scope>
    <source>
        <strain evidence="2">20631-21</strain>
    </source>
</reference>
<dbReference type="RefSeq" id="XP_024326255.1">
    <property type="nucleotide sequence ID" value="XM_024466123.1"/>
</dbReference>
<dbReference type="GeneID" id="36285543"/>
<feature type="transmembrane region" description="Helical" evidence="1">
    <location>
        <begin position="63"/>
        <end position="81"/>
    </location>
</feature>
<accession>A0A177AFU3</accession>
<gene>
    <name evidence="2" type="ORF">VC83_02461</name>
</gene>
<dbReference type="Proteomes" id="UP000077154">
    <property type="component" value="Unassembled WGS sequence"/>
</dbReference>
<keyword evidence="1" id="KW-0812">Transmembrane</keyword>
<dbReference type="EMBL" id="KV441390">
    <property type="protein sequence ID" value="OAF60975.1"/>
    <property type="molecule type" value="Genomic_DNA"/>
</dbReference>
<feature type="transmembrane region" description="Helical" evidence="1">
    <location>
        <begin position="36"/>
        <end position="56"/>
    </location>
</feature>
<organism evidence="2">
    <name type="scientific">Pseudogymnoascus destructans</name>
    <dbReference type="NCBI Taxonomy" id="655981"/>
    <lineage>
        <taxon>Eukaryota</taxon>
        <taxon>Fungi</taxon>
        <taxon>Dikarya</taxon>
        <taxon>Ascomycota</taxon>
        <taxon>Pezizomycotina</taxon>
        <taxon>Leotiomycetes</taxon>
        <taxon>Thelebolales</taxon>
        <taxon>Thelebolaceae</taxon>
        <taxon>Pseudogymnoascus</taxon>
    </lineage>
</organism>
<proteinExistence type="predicted"/>
<dbReference type="VEuPathDB" id="FungiDB:GMDG_05879"/>
<evidence type="ECO:0000256" key="1">
    <source>
        <dbReference type="SAM" id="Phobius"/>
    </source>
</evidence>
<name>A0A177AFU3_9PEZI</name>
<keyword evidence="1" id="KW-1133">Transmembrane helix</keyword>
<dbReference type="AlphaFoldDB" id="A0A177AFU3"/>
<dbReference type="OrthoDB" id="1935484at2759"/>
<keyword evidence="1" id="KW-0472">Membrane</keyword>